<sequence>MAVYAMWALVAAFCIIATYRDMTGVVSEIPSNKDIPKIKFSQNNLPTVRFSYWRVFEEMSQLIQQRFPGLWIQGEIHPPPAWCSFVAGAVQIIKFTSILIAISGLNPFPSFGLPTPSLINYAHQNKVIFDVRFIIHRFRFA</sequence>
<proteinExistence type="predicted"/>
<keyword evidence="1" id="KW-0732">Signal</keyword>
<gene>
    <name evidence="2" type="ORF">PXEA_LOCUS19092</name>
</gene>
<protein>
    <submittedName>
        <fullName evidence="2">Uncharacterized protein</fullName>
    </submittedName>
</protein>
<feature type="chain" id="PRO_5019475094" evidence="1">
    <location>
        <begin position="21"/>
        <end position="141"/>
    </location>
</feature>
<dbReference type="AlphaFoldDB" id="A0A448X1I2"/>
<dbReference type="EMBL" id="CAAALY010075413">
    <property type="protein sequence ID" value="VEL25652.1"/>
    <property type="molecule type" value="Genomic_DNA"/>
</dbReference>
<evidence type="ECO:0000313" key="3">
    <source>
        <dbReference type="Proteomes" id="UP000784294"/>
    </source>
</evidence>
<feature type="signal peptide" evidence="1">
    <location>
        <begin position="1"/>
        <end position="20"/>
    </location>
</feature>
<keyword evidence="3" id="KW-1185">Reference proteome</keyword>
<dbReference type="Proteomes" id="UP000784294">
    <property type="component" value="Unassembled WGS sequence"/>
</dbReference>
<dbReference type="InterPro" id="IPR019389">
    <property type="entry name" value="Selenoprotein_T"/>
</dbReference>
<comment type="caution">
    <text evidence="2">The sequence shown here is derived from an EMBL/GenBank/DDBJ whole genome shotgun (WGS) entry which is preliminary data.</text>
</comment>
<dbReference type="PANTHER" id="PTHR13544">
    <property type="entry name" value="SELENOPROTEIN T"/>
    <property type="match status" value="1"/>
</dbReference>
<accession>A0A448X1I2</accession>
<evidence type="ECO:0000256" key="1">
    <source>
        <dbReference type="SAM" id="SignalP"/>
    </source>
</evidence>
<dbReference type="GO" id="GO:0045454">
    <property type="term" value="P:cell redox homeostasis"/>
    <property type="evidence" value="ECO:0007669"/>
    <property type="project" value="TreeGrafter"/>
</dbReference>
<dbReference type="OrthoDB" id="60822at2759"/>
<dbReference type="GO" id="GO:0005789">
    <property type="term" value="C:endoplasmic reticulum membrane"/>
    <property type="evidence" value="ECO:0007669"/>
    <property type="project" value="TreeGrafter"/>
</dbReference>
<reference evidence="2" key="1">
    <citation type="submission" date="2018-11" db="EMBL/GenBank/DDBJ databases">
        <authorList>
            <consortium name="Pathogen Informatics"/>
        </authorList>
    </citation>
    <scope>NUCLEOTIDE SEQUENCE</scope>
</reference>
<organism evidence="2 3">
    <name type="scientific">Protopolystoma xenopodis</name>
    <dbReference type="NCBI Taxonomy" id="117903"/>
    <lineage>
        <taxon>Eukaryota</taxon>
        <taxon>Metazoa</taxon>
        <taxon>Spiralia</taxon>
        <taxon>Lophotrochozoa</taxon>
        <taxon>Platyhelminthes</taxon>
        <taxon>Monogenea</taxon>
        <taxon>Polyopisthocotylea</taxon>
        <taxon>Polystomatidea</taxon>
        <taxon>Polystomatidae</taxon>
        <taxon>Protopolystoma</taxon>
    </lineage>
</organism>
<dbReference type="GO" id="GO:0004791">
    <property type="term" value="F:thioredoxin-disulfide reductase (NADPH) activity"/>
    <property type="evidence" value="ECO:0007669"/>
    <property type="project" value="TreeGrafter"/>
</dbReference>
<name>A0A448X1I2_9PLAT</name>
<dbReference type="PANTHER" id="PTHR13544:SF0">
    <property type="entry name" value="THIOREDOXIN REDUCTASE-LIKE SELENOPROTEIN T"/>
    <property type="match status" value="1"/>
</dbReference>
<evidence type="ECO:0000313" key="2">
    <source>
        <dbReference type="EMBL" id="VEL25652.1"/>
    </source>
</evidence>